<dbReference type="AlphaFoldDB" id="A0A6L2LI74"/>
<dbReference type="EMBL" id="BKCJ010004509">
    <property type="protein sequence ID" value="GEU61481.1"/>
    <property type="molecule type" value="Genomic_DNA"/>
</dbReference>
<reference evidence="1" key="1">
    <citation type="journal article" date="2019" name="Sci. Rep.">
        <title>Draft genome of Tanacetum cinerariifolium, the natural source of mosquito coil.</title>
        <authorList>
            <person name="Yamashiro T."/>
            <person name="Shiraishi A."/>
            <person name="Satake H."/>
            <person name="Nakayama K."/>
        </authorList>
    </citation>
    <scope>NUCLEOTIDE SEQUENCE</scope>
</reference>
<protein>
    <submittedName>
        <fullName evidence="1">Uncharacterized protein</fullName>
    </submittedName>
</protein>
<organism evidence="1">
    <name type="scientific">Tanacetum cinerariifolium</name>
    <name type="common">Dalmatian daisy</name>
    <name type="synonym">Chrysanthemum cinerariifolium</name>
    <dbReference type="NCBI Taxonomy" id="118510"/>
    <lineage>
        <taxon>Eukaryota</taxon>
        <taxon>Viridiplantae</taxon>
        <taxon>Streptophyta</taxon>
        <taxon>Embryophyta</taxon>
        <taxon>Tracheophyta</taxon>
        <taxon>Spermatophyta</taxon>
        <taxon>Magnoliopsida</taxon>
        <taxon>eudicotyledons</taxon>
        <taxon>Gunneridae</taxon>
        <taxon>Pentapetalae</taxon>
        <taxon>asterids</taxon>
        <taxon>campanulids</taxon>
        <taxon>Asterales</taxon>
        <taxon>Asteraceae</taxon>
        <taxon>Asteroideae</taxon>
        <taxon>Anthemideae</taxon>
        <taxon>Anthemidinae</taxon>
        <taxon>Tanacetum</taxon>
    </lineage>
</organism>
<evidence type="ECO:0000313" key="1">
    <source>
        <dbReference type="EMBL" id="GEU61481.1"/>
    </source>
</evidence>
<gene>
    <name evidence="1" type="ORF">Tci_033459</name>
</gene>
<accession>A0A6L2LI74</accession>
<sequence>MEFTVYFIAAATVRGDAFLEYFIVTDRVLEDGHRSKMYKVEPDLICIWEPDLVTKKVGTDLVLSWEPDLVTKKVGTDLVLSWEPNLVTKKVGTDLVLS</sequence>
<comment type="caution">
    <text evidence="1">The sequence shown here is derived from an EMBL/GenBank/DDBJ whole genome shotgun (WGS) entry which is preliminary data.</text>
</comment>
<proteinExistence type="predicted"/>
<name>A0A6L2LI74_TANCI</name>